<accession>A0A9P6F4A5</accession>
<evidence type="ECO:0000313" key="3">
    <source>
        <dbReference type="Proteomes" id="UP000723463"/>
    </source>
</evidence>
<organism evidence="2 3">
    <name type="scientific">Mortierella hygrophila</name>
    <dbReference type="NCBI Taxonomy" id="979708"/>
    <lineage>
        <taxon>Eukaryota</taxon>
        <taxon>Fungi</taxon>
        <taxon>Fungi incertae sedis</taxon>
        <taxon>Mucoromycota</taxon>
        <taxon>Mortierellomycotina</taxon>
        <taxon>Mortierellomycetes</taxon>
        <taxon>Mortierellales</taxon>
        <taxon>Mortierellaceae</taxon>
        <taxon>Mortierella</taxon>
    </lineage>
</organism>
<sequence length="131" mass="14808">MDVTDIPVLGESKLKHKIDVDVTNKSSERQGIRPIATPKDALPEVNKRPRHNHGRKSSLARPHATSIDPTALHVYKYVLDSVNIGRLFKEYQVASIATADNLEIRVTLENIPRFLSLNFIWDKSAAAWFVH</sequence>
<gene>
    <name evidence="2" type="ORF">EC957_001851</name>
</gene>
<reference evidence="2" key="1">
    <citation type="journal article" date="2020" name="Fungal Divers.">
        <title>Resolving the Mortierellaceae phylogeny through synthesis of multi-gene phylogenetics and phylogenomics.</title>
        <authorList>
            <person name="Vandepol N."/>
            <person name="Liber J."/>
            <person name="Desiro A."/>
            <person name="Na H."/>
            <person name="Kennedy M."/>
            <person name="Barry K."/>
            <person name="Grigoriev I.V."/>
            <person name="Miller A.N."/>
            <person name="O'Donnell K."/>
            <person name="Stajich J.E."/>
            <person name="Bonito G."/>
        </authorList>
    </citation>
    <scope>NUCLEOTIDE SEQUENCE</scope>
    <source>
        <strain evidence="2">NRRL 2591</strain>
    </source>
</reference>
<dbReference type="AlphaFoldDB" id="A0A9P6F4A5"/>
<dbReference type="EMBL" id="JAAAXW010000135">
    <property type="protein sequence ID" value="KAF9542558.1"/>
    <property type="molecule type" value="Genomic_DNA"/>
</dbReference>
<name>A0A9P6F4A5_9FUNG</name>
<keyword evidence="3" id="KW-1185">Reference proteome</keyword>
<proteinExistence type="predicted"/>
<feature type="region of interest" description="Disordered" evidence="1">
    <location>
        <begin position="23"/>
        <end position="64"/>
    </location>
</feature>
<dbReference type="Proteomes" id="UP000723463">
    <property type="component" value="Unassembled WGS sequence"/>
</dbReference>
<protein>
    <submittedName>
        <fullName evidence="2">Uncharacterized protein</fullName>
    </submittedName>
</protein>
<feature type="compositionally biased region" description="Basic residues" evidence="1">
    <location>
        <begin position="48"/>
        <end position="58"/>
    </location>
</feature>
<evidence type="ECO:0000256" key="1">
    <source>
        <dbReference type="SAM" id="MobiDB-lite"/>
    </source>
</evidence>
<evidence type="ECO:0000313" key="2">
    <source>
        <dbReference type="EMBL" id="KAF9542558.1"/>
    </source>
</evidence>
<comment type="caution">
    <text evidence="2">The sequence shown here is derived from an EMBL/GenBank/DDBJ whole genome shotgun (WGS) entry which is preliminary data.</text>
</comment>